<name>A0A852VZ75_PSEA5</name>
<dbReference type="Pfam" id="PF08044">
    <property type="entry name" value="DUF1707"/>
    <property type="match status" value="1"/>
</dbReference>
<dbReference type="PANTHER" id="PTHR40763:SF5">
    <property type="entry name" value="MEMBRANE PROTEIN"/>
    <property type="match status" value="1"/>
</dbReference>
<organism evidence="2 3">
    <name type="scientific">Pseudonocardia alni</name>
    <name type="common">Amycolata alni</name>
    <dbReference type="NCBI Taxonomy" id="33907"/>
    <lineage>
        <taxon>Bacteria</taxon>
        <taxon>Bacillati</taxon>
        <taxon>Actinomycetota</taxon>
        <taxon>Actinomycetes</taxon>
        <taxon>Pseudonocardiales</taxon>
        <taxon>Pseudonocardiaceae</taxon>
        <taxon>Pseudonocardia</taxon>
    </lineage>
</organism>
<evidence type="ECO:0000313" key="2">
    <source>
        <dbReference type="EMBL" id="NYG01400.1"/>
    </source>
</evidence>
<comment type="caution">
    <text evidence="2">The sequence shown here is derived from an EMBL/GenBank/DDBJ whole genome shotgun (WGS) entry which is preliminary data.</text>
</comment>
<evidence type="ECO:0000313" key="3">
    <source>
        <dbReference type="Proteomes" id="UP000549695"/>
    </source>
</evidence>
<dbReference type="PANTHER" id="PTHR40763">
    <property type="entry name" value="MEMBRANE PROTEIN-RELATED"/>
    <property type="match status" value="1"/>
</dbReference>
<sequence>MDDPGDMRISDADREAAARRLHDAVGEGRITLSELEERLDAVYAARVARDLEQPLADLPGGLPPSVTALAPVPARPPAPSERVRLTTAAGTIKRTGDWQVPAALHLSSSMGTIHLDLSEVRSLPPRIDVEVALGMGEVVLVLPEGGTADVDGTKASWGEVKTRVPSTPGAAGPHLVVHGKVGMGSVTVRGVRRSWWRSVVG</sequence>
<dbReference type="Proteomes" id="UP000549695">
    <property type="component" value="Unassembled WGS sequence"/>
</dbReference>
<dbReference type="GeneID" id="98051466"/>
<evidence type="ECO:0000259" key="1">
    <source>
        <dbReference type="Pfam" id="PF08044"/>
    </source>
</evidence>
<feature type="domain" description="DUF1707" evidence="1">
    <location>
        <begin position="7"/>
        <end position="59"/>
    </location>
</feature>
<dbReference type="RefSeq" id="WP_312888454.1">
    <property type="nucleotide sequence ID" value="NZ_BAAAJZ010000002.1"/>
</dbReference>
<dbReference type="EMBL" id="JACCCZ010000001">
    <property type="protein sequence ID" value="NYG01400.1"/>
    <property type="molecule type" value="Genomic_DNA"/>
</dbReference>
<protein>
    <recommendedName>
        <fullName evidence="1">DUF1707 domain-containing protein</fullName>
    </recommendedName>
</protein>
<dbReference type="AlphaFoldDB" id="A0A852VZ75"/>
<dbReference type="InterPro" id="IPR012551">
    <property type="entry name" value="DUF1707_SHOCT-like"/>
</dbReference>
<keyword evidence="3" id="KW-1185">Reference proteome</keyword>
<reference evidence="2 3" key="1">
    <citation type="submission" date="2020-07" db="EMBL/GenBank/DDBJ databases">
        <title>Sequencing the genomes of 1000 actinobacteria strains.</title>
        <authorList>
            <person name="Klenk H.-P."/>
        </authorList>
    </citation>
    <scope>NUCLEOTIDE SEQUENCE [LARGE SCALE GENOMIC DNA]</scope>
    <source>
        <strain evidence="2 3">DSM 44749</strain>
    </source>
</reference>
<accession>A0A852VZ75</accession>
<proteinExistence type="predicted"/>
<gene>
    <name evidence="2" type="ORF">HDA37_001685</name>
</gene>